<protein>
    <submittedName>
        <fullName evidence="1 3">Uncharacterized protein</fullName>
    </submittedName>
</protein>
<accession>A0A0R3SSZ9</accession>
<dbReference type="EMBL" id="UYSG01011083">
    <property type="protein sequence ID" value="VDL60785.1"/>
    <property type="molecule type" value="Genomic_DNA"/>
</dbReference>
<evidence type="ECO:0000313" key="3">
    <source>
        <dbReference type="WBParaSite" id="HDID_0000846901-mRNA-1"/>
    </source>
</evidence>
<reference evidence="1 2" key="2">
    <citation type="submission" date="2018-11" db="EMBL/GenBank/DDBJ databases">
        <authorList>
            <consortium name="Pathogen Informatics"/>
        </authorList>
    </citation>
    <scope>NUCLEOTIDE SEQUENCE [LARGE SCALE GENOMIC DNA]</scope>
</reference>
<dbReference type="AlphaFoldDB" id="A0A0R3SSZ9"/>
<dbReference type="WBParaSite" id="HDID_0000846901-mRNA-1">
    <property type="protein sequence ID" value="HDID_0000846901-mRNA-1"/>
    <property type="gene ID" value="HDID_0000846901"/>
</dbReference>
<evidence type="ECO:0000313" key="1">
    <source>
        <dbReference type="EMBL" id="VDL60785.1"/>
    </source>
</evidence>
<gene>
    <name evidence="1" type="ORF">HDID_LOCUS8467</name>
</gene>
<reference evidence="3" key="1">
    <citation type="submission" date="2017-02" db="UniProtKB">
        <authorList>
            <consortium name="WormBaseParasite"/>
        </authorList>
    </citation>
    <scope>IDENTIFICATION</scope>
</reference>
<evidence type="ECO:0000313" key="2">
    <source>
        <dbReference type="Proteomes" id="UP000274504"/>
    </source>
</evidence>
<dbReference type="PROSITE" id="PS51257">
    <property type="entry name" value="PROKAR_LIPOPROTEIN"/>
    <property type="match status" value="1"/>
</dbReference>
<sequence>MCGYCIKPFQLCPEPSFAASLSQAIAGLSFSSCGFIKMAWMQKTDVTTQDRVEGGAGTAQLKRLGTRLKHARTYSYLPPQQLPLCRCGPMASLLALNGVHR</sequence>
<name>A0A0R3SSZ9_HYMDI</name>
<dbReference type="Proteomes" id="UP000274504">
    <property type="component" value="Unassembled WGS sequence"/>
</dbReference>
<organism evidence="3">
    <name type="scientific">Hymenolepis diminuta</name>
    <name type="common">Rat tapeworm</name>
    <dbReference type="NCBI Taxonomy" id="6216"/>
    <lineage>
        <taxon>Eukaryota</taxon>
        <taxon>Metazoa</taxon>
        <taxon>Spiralia</taxon>
        <taxon>Lophotrochozoa</taxon>
        <taxon>Platyhelminthes</taxon>
        <taxon>Cestoda</taxon>
        <taxon>Eucestoda</taxon>
        <taxon>Cyclophyllidea</taxon>
        <taxon>Hymenolepididae</taxon>
        <taxon>Hymenolepis</taxon>
    </lineage>
</organism>
<proteinExistence type="predicted"/>